<accession>A0A286AKW0</accession>
<organism evidence="1 2">
    <name type="scientific">Nitrosomonas ureae</name>
    <dbReference type="NCBI Taxonomy" id="44577"/>
    <lineage>
        <taxon>Bacteria</taxon>
        <taxon>Pseudomonadati</taxon>
        <taxon>Pseudomonadota</taxon>
        <taxon>Betaproteobacteria</taxon>
        <taxon>Nitrosomonadales</taxon>
        <taxon>Nitrosomonadaceae</taxon>
        <taxon>Nitrosomonas</taxon>
    </lineage>
</organism>
<evidence type="ECO:0008006" key="3">
    <source>
        <dbReference type="Google" id="ProtNLM"/>
    </source>
</evidence>
<name>A0A286AKW0_9PROT</name>
<evidence type="ECO:0000313" key="2">
    <source>
        <dbReference type="Proteomes" id="UP000219335"/>
    </source>
</evidence>
<sequence>MADFSNLRSFYWHIRYTRCKVIKRKYYRYVFKEKKRLIETGVDKEYLRLYCRTLAFKHNEHAERRLLFYKNQKSITY</sequence>
<protein>
    <recommendedName>
        <fullName evidence="3">Transposase</fullName>
    </recommendedName>
</protein>
<dbReference type="EMBL" id="OCMU01000004">
    <property type="protein sequence ID" value="SOD22550.1"/>
    <property type="molecule type" value="Genomic_DNA"/>
</dbReference>
<evidence type="ECO:0000313" key="1">
    <source>
        <dbReference type="EMBL" id="SOD22550.1"/>
    </source>
</evidence>
<reference evidence="1 2" key="1">
    <citation type="submission" date="2017-09" db="EMBL/GenBank/DDBJ databases">
        <authorList>
            <person name="Ehlers B."/>
            <person name="Leendertz F.H."/>
        </authorList>
    </citation>
    <scope>NUCLEOTIDE SEQUENCE [LARGE SCALE GENOMIC DNA]</scope>
    <source>
        <strain evidence="1 2">Nm42</strain>
    </source>
</reference>
<dbReference type="AlphaFoldDB" id="A0A286AKW0"/>
<proteinExistence type="predicted"/>
<gene>
    <name evidence="1" type="ORF">SAMN06297164_3505</name>
</gene>
<dbReference type="Proteomes" id="UP000219335">
    <property type="component" value="Unassembled WGS sequence"/>
</dbReference>